<evidence type="ECO:0000256" key="2">
    <source>
        <dbReference type="ARBA" id="ARBA00023136"/>
    </source>
</evidence>
<dbReference type="InterPro" id="IPR006665">
    <property type="entry name" value="OmpA-like"/>
</dbReference>
<organism evidence="6 7">
    <name type="scientific">Gaetbulibacter aestuarii</name>
    <dbReference type="NCBI Taxonomy" id="1502358"/>
    <lineage>
        <taxon>Bacteria</taxon>
        <taxon>Pseudomonadati</taxon>
        <taxon>Bacteroidota</taxon>
        <taxon>Flavobacteriia</taxon>
        <taxon>Flavobacteriales</taxon>
        <taxon>Flavobacteriaceae</taxon>
        <taxon>Gaetbulibacter</taxon>
    </lineage>
</organism>
<proteinExistence type="predicted"/>
<dbReference type="PROSITE" id="PS51123">
    <property type="entry name" value="OMPA_2"/>
    <property type="match status" value="2"/>
</dbReference>
<dbReference type="RefSeq" id="WP_344738993.1">
    <property type="nucleotide sequence ID" value="NZ_BAABAY010000001.1"/>
</dbReference>
<evidence type="ECO:0000256" key="3">
    <source>
        <dbReference type="ARBA" id="ARBA00023237"/>
    </source>
</evidence>
<keyword evidence="2 4" id="KW-0472">Membrane</keyword>
<evidence type="ECO:0000259" key="5">
    <source>
        <dbReference type="PROSITE" id="PS51123"/>
    </source>
</evidence>
<feature type="domain" description="OmpA-like" evidence="5">
    <location>
        <begin position="164"/>
        <end position="283"/>
    </location>
</feature>
<evidence type="ECO:0000256" key="4">
    <source>
        <dbReference type="PROSITE-ProRule" id="PRU00473"/>
    </source>
</evidence>
<keyword evidence="7" id="KW-1185">Reference proteome</keyword>
<evidence type="ECO:0000256" key="1">
    <source>
        <dbReference type="ARBA" id="ARBA00004442"/>
    </source>
</evidence>
<dbReference type="InterPro" id="IPR050330">
    <property type="entry name" value="Bact_OuterMem_StrucFunc"/>
</dbReference>
<comment type="caution">
    <text evidence="6">The sequence shown here is derived from an EMBL/GenBank/DDBJ whole genome shotgun (WGS) entry which is preliminary data.</text>
</comment>
<comment type="subcellular location">
    <subcellularLocation>
        <location evidence="1">Cell outer membrane</location>
    </subcellularLocation>
</comment>
<dbReference type="PANTHER" id="PTHR30329">
    <property type="entry name" value="STATOR ELEMENT OF FLAGELLAR MOTOR COMPLEX"/>
    <property type="match status" value="1"/>
</dbReference>
<dbReference type="Proteomes" id="UP001610100">
    <property type="component" value="Unassembled WGS sequence"/>
</dbReference>
<name>A0ABW7MVN5_9FLAO</name>
<dbReference type="InterPro" id="IPR006664">
    <property type="entry name" value="OMP_bac"/>
</dbReference>
<gene>
    <name evidence="6" type="ORF">V8G58_01670</name>
</gene>
<dbReference type="EMBL" id="JBAWKB010000001">
    <property type="protein sequence ID" value="MFH6770625.1"/>
    <property type="molecule type" value="Genomic_DNA"/>
</dbReference>
<evidence type="ECO:0000313" key="6">
    <source>
        <dbReference type="EMBL" id="MFH6770625.1"/>
    </source>
</evidence>
<reference evidence="6 7" key="1">
    <citation type="submission" date="2024-02" db="EMBL/GenBank/DDBJ databases">
        <title>A Gaetbulibacter species isolated from tidal flats and genomic insights of their niches.</title>
        <authorList>
            <person name="Ye Y."/>
        </authorList>
    </citation>
    <scope>NUCLEOTIDE SEQUENCE [LARGE SCALE GENOMIC DNA]</scope>
    <source>
        <strain evidence="6 7">KYW382</strain>
    </source>
</reference>
<dbReference type="Gene3D" id="3.30.1330.60">
    <property type="entry name" value="OmpA-like domain"/>
    <property type="match status" value="2"/>
</dbReference>
<sequence length="288" mass="33121">MNKLIVYILLIFHSCILFSQEKLIHDVYFETDKYEVAPTEETRLNDFLANLNNLDIASIEIYGFCDDVGAANYNMKLSKERANAIKAFFANQEISEHLISNVDGKGEVLLKIVNEKSVAKTRSLNRKVEIIVQTKPQKPIEVAKDTTAVVEKEIPPQEKLKGPLKAGDKFVFQNILFKTGYSELIPQSKPILDDIAETLLKRKDIYFTIEGHVCCTRYSRDAVDRKTMLRNLSEARAKYVYDYFAKKGISTRRMRHLGMRRKFPLGGDPKFDRRVEIVITYAGKEEEK</sequence>
<evidence type="ECO:0000313" key="7">
    <source>
        <dbReference type="Proteomes" id="UP001610100"/>
    </source>
</evidence>
<keyword evidence="3" id="KW-0998">Cell outer membrane</keyword>
<accession>A0ABW7MVN5</accession>
<feature type="domain" description="OmpA-like" evidence="5">
    <location>
        <begin position="16"/>
        <end position="136"/>
    </location>
</feature>
<dbReference type="CDD" id="cd07185">
    <property type="entry name" value="OmpA_C-like"/>
    <property type="match status" value="2"/>
</dbReference>
<dbReference type="Pfam" id="PF00691">
    <property type="entry name" value="OmpA"/>
    <property type="match status" value="2"/>
</dbReference>
<protein>
    <submittedName>
        <fullName evidence="6">OmpA family protein</fullName>
    </submittedName>
</protein>
<dbReference type="PANTHER" id="PTHR30329:SF21">
    <property type="entry name" value="LIPOPROTEIN YIAD-RELATED"/>
    <property type="match status" value="1"/>
</dbReference>
<dbReference type="InterPro" id="IPR036737">
    <property type="entry name" value="OmpA-like_sf"/>
</dbReference>
<dbReference type="SUPFAM" id="SSF103088">
    <property type="entry name" value="OmpA-like"/>
    <property type="match status" value="2"/>
</dbReference>
<dbReference type="PRINTS" id="PR01021">
    <property type="entry name" value="OMPADOMAIN"/>
</dbReference>